<keyword evidence="1" id="KW-0472">Membrane</keyword>
<dbReference type="RefSeq" id="WP_171778528.1">
    <property type="nucleotide sequence ID" value="NZ_CP045273.1"/>
</dbReference>
<name>A0A6M6EAE6_PRIMG</name>
<evidence type="ECO:0000313" key="3">
    <source>
        <dbReference type="Proteomes" id="UP000501076"/>
    </source>
</evidence>
<proteinExistence type="predicted"/>
<keyword evidence="1" id="KW-0812">Transmembrane</keyword>
<keyword evidence="2" id="KW-0614">Plasmid</keyword>
<reference evidence="2 3" key="1">
    <citation type="submission" date="2019-10" db="EMBL/GenBank/DDBJ databases">
        <title>Complete genome sequences for adaption low water activity.</title>
        <authorList>
            <person name="Zhao L."/>
            <person name="Zhong J."/>
        </authorList>
    </citation>
    <scope>NUCLEOTIDE SEQUENCE [LARGE SCALE GENOMIC DNA]</scope>
    <source>
        <strain evidence="2 3">FDU301</strain>
        <plasmid evidence="3">pfdu301a</plasmid>
    </source>
</reference>
<feature type="transmembrane region" description="Helical" evidence="1">
    <location>
        <begin position="32"/>
        <end position="50"/>
    </location>
</feature>
<keyword evidence="1" id="KW-1133">Transmembrane helix</keyword>
<dbReference type="Proteomes" id="UP000501076">
    <property type="component" value="Plasmid pFDU301A"/>
</dbReference>
<organism evidence="2 3">
    <name type="scientific">Priestia megaterium</name>
    <name type="common">Bacillus megaterium</name>
    <dbReference type="NCBI Taxonomy" id="1404"/>
    <lineage>
        <taxon>Bacteria</taxon>
        <taxon>Bacillati</taxon>
        <taxon>Bacillota</taxon>
        <taxon>Bacilli</taxon>
        <taxon>Bacillales</taxon>
        <taxon>Bacillaceae</taxon>
        <taxon>Priestia</taxon>
    </lineage>
</organism>
<sequence>MSRNFTVAFLMLFIASITGGIALKSVYEYSMLIGAGIGTVSLLFAVYFASKNFKQSNVR</sequence>
<evidence type="ECO:0000313" key="2">
    <source>
        <dbReference type="EMBL" id="QJX80535.1"/>
    </source>
</evidence>
<dbReference type="EMBL" id="CP045273">
    <property type="protein sequence ID" value="QJX80535.1"/>
    <property type="molecule type" value="Genomic_DNA"/>
</dbReference>
<gene>
    <name evidence="2" type="ORF">FDZ14_31080</name>
</gene>
<geneLocation type="plasmid" evidence="3">
    <name>pfdu301a</name>
</geneLocation>
<evidence type="ECO:0000256" key="1">
    <source>
        <dbReference type="SAM" id="Phobius"/>
    </source>
</evidence>
<protein>
    <submittedName>
        <fullName evidence="2">Uncharacterized protein</fullName>
    </submittedName>
</protein>
<accession>A0A6M6EAE6</accession>
<dbReference type="AlphaFoldDB" id="A0A6M6EAE6"/>